<dbReference type="GO" id="GO:0003729">
    <property type="term" value="F:mRNA binding"/>
    <property type="evidence" value="ECO:0007669"/>
    <property type="project" value="TreeGrafter"/>
</dbReference>
<keyword evidence="1 2" id="KW-0694">RNA-binding</keyword>
<feature type="domain" description="RRM" evidence="3">
    <location>
        <begin position="1"/>
        <end position="47"/>
    </location>
</feature>
<dbReference type="PROSITE" id="PS50102">
    <property type="entry name" value="RRM"/>
    <property type="match status" value="2"/>
</dbReference>
<dbReference type="AlphaFoldDB" id="A0A5J4WP56"/>
<comment type="caution">
    <text evidence="4">The sequence shown here is derived from an EMBL/GenBank/DDBJ whole genome shotgun (WGS) entry which is preliminary data.</text>
</comment>
<dbReference type="InterPro" id="IPR035979">
    <property type="entry name" value="RBD_domain_sf"/>
</dbReference>
<dbReference type="GO" id="GO:0005634">
    <property type="term" value="C:nucleus"/>
    <property type="evidence" value="ECO:0007669"/>
    <property type="project" value="TreeGrafter"/>
</dbReference>
<dbReference type="PANTHER" id="PTHR48025:SF1">
    <property type="entry name" value="RRM DOMAIN-CONTAINING PROTEIN"/>
    <property type="match status" value="1"/>
</dbReference>
<dbReference type="CDD" id="cd00590">
    <property type="entry name" value="RRM_SF"/>
    <property type="match status" value="2"/>
</dbReference>
<proteinExistence type="predicted"/>
<dbReference type="SMART" id="SM00360">
    <property type="entry name" value="RRM"/>
    <property type="match status" value="1"/>
</dbReference>
<evidence type="ECO:0000259" key="3">
    <source>
        <dbReference type="PROSITE" id="PS50102"/>
    </source>
</evidence>
<evidence type="ECO:0000313" key="5">
    <source>
        <dbReference type="Proteomes" id="UP000324800"/>
    </source>
</evidence>
<dbReference type="InterPro" id="IPR050502">
    <property type="entry name" value="Euk_RNA-bind_prot"/>
</dbReference>
<dbReference type="Proteomes" id="UP000324800">
    <property type="component" value="Unassembled WGS sequence"/>
</dbReference>
<name>A0A5J4WP56_9EUKA</name>
<protein>
    <recommendedName>
        <fullName evidence="3">RRM domain-containing protein</fullName>
    </recommendedName>
</protein>
<reference evidence="4 5" key="1">
    <citation type="submission" date="2019-03" db="EMBL/GenBank/DDBJ databases">
        <title>Single cell metagenomics reveals metabolic interactions within the superorganism composed of flagellate Streblomastix strix and complex community of Bacteroidetes bacteria on its surface.</title>
        <authorList>
            <person name="Treitli S.C."/>
            <person name="Kolisko M."/>
            <person name="Husnik F."/>
            <person name="Keeling P."/>
            <person name="Hampl V."/>
        </authorList>
    </citation>
    <scope>NUCLEOTIDE SEQUENCE [LARGE SCALE GENOMIC DNA]</scope>
    <source>
        <strain evidence="4">ST1C</strain>
    </source>
</reference>
<dbReference type="EMBL" id="SNRW01001317">
    <property type="protein sequence ID" value="KAA6396887.1"/>
    <property type="molecule type" value="Genomic_DNA"/>
</dbReference>
<feature type="domain" description="RRM" evidence="3">
    <location>
        <begin position="100"/>
        <end position="176"/>
    </location>
</feature>
<dbReference type="InterPro" id="IPR000504">
    <property type="entry name" value="RRM_dom"/>
</dbReference>
<dbReference type="InterPro" id="IPR012677">
    <property type="entry name" value="Nucleotide-bd_a/b_plait_sf"/>
</dbReference>
<evidence type="ECO:0000256" key="2">
    <source>
        <dbReference type="PROSITE-ProRule" id="PRU00176"/>
    </source>
</evidence>
<gene>
    <name evidence="4" type="ORF">EZS28_007584</name>
</gene>
<dbReference type="OrthoDB" id="3945418at2759"/>
<dbReference type="Gene3D" id="3.30.70.330">
    <property type="match status" value="2"/>
</dbReference>
<dbReference type="SUPFAM" id="SSF54928">
    <property type="entry name" value="RNA-binding domain, RBD"/>
    <property type="match status" value="2"/>
</dbReference>
<organism evidence="4 5">
    <name type="scientific">Streblomastix strix</name>
    <dbReference type="NCBI Taxonomy" id="222440"/>
    <lineage>
        <taxon>Eukaryota</taxon>
        <taxon>Metamonada</taxon>
        <taxon>Preaxostyla</taxon>
        <taxon>Oxymonadida</taxon>
        <taxon>Streblomastigidae</taxon>
        <taxon>Streblomastix</taxon>
    </lineage>
</organism>
<dbReference type="Pfam" id="PF00076">
    <property type="entry name" value="RRM_1"/>
    <property type="match status" value="2"/>
</dbReference>
<evidence type="ECO:0000256" key="1">
    <source>
        <dbReference type="ARBA" id="ARBA00022884"/>
    </source>
</evidence>
<sequence length="179" mass="20127">MIITHDGQSQGYGYVTMKDKASALKALSVLNNHELDGRNIHVSIANSNREQITQPNRAIQHAQTFGGNLPRNFQQNITATNGLQTNHKSTADANTPLSKTRIHIKNLPLGVTQEELRHLFQNYTITEVVIIKRPDGTPAGYGFVEFATEQEQKWAIQQCQNLKLRGRKIEASAAKERRR</sequence>
<accession>A0A5J4WP56</accession>
<evidence type="ECO:0000313" key="4">
    <source>
        <dbReference type="EMBL" id="KAA6396887.1"/>
    </source>
</evidence>
<dbReference type="PANTHER" id="PTHR48025">
    <property type="entry name" value="OS02G0815200 PROTEIN"/>
    <property type="match status" value="1"/>
</dbReference>